<dbReference type="RefSeq" id="WP_379746413.1">
    <property type="nucleotide sequence ID" value="NZ_JBHSVN010000001.1"/>
</dbReference>
<evidence type="ECO:0000256" key="3">
    <source>
        <dbReference type="ARBA" id="ARBA00023004"/>
    </source>
</evidence>
<dbReference type="GO" id="GO:0046872">
    <property type="term" value="F:metal ion binding"/>
    <property type="evidence" value="ECO:0007669"/>
    <property type="project" value="UniProtKB-KW"/>
</dbReference>
<sequence length="76" mass="8487">MTREVTHVSDGPAKLDADDMGEDGLIFVCECGLSDERPLCDGSHRATSDEEEGTRYKYDGDDRRVVEEIVYADDTE</sequence>
<evidence type="ECO:0000256" key="4">
    <source>
        <dbReference type="ARBA" id="ARBA00023014"/>
    </source>
</evidence>
<evidence type="ECO:0000256" key="1">
    <source>
        <dbReference type="ARBA" id="ARBA00022714"/>
    </source>
</evidence>
<evidence type="ECO:0000313" key="6">
    <source>
        <dbReference type="EMBL" id="MFC6893854.1"/>
    </source>
</evidence>
<dbReference type="GO" id="GO:0051537">
    <property type="term" value="F:2 iron, 2 sulfur cluster binding"/>
    <property type="evidence" value="ECO:0007669"/>
    <property type="project" value="UniProtKB-KW"/>
</dbReference>
<dbReference type="Gene3D" id="3.40.5.90">
    <property type="entry name" value="CDGSH iron-sulfur domain, mitoNEET-type"/>
    <property type="match status" value="1"/>
</dbReference>
<feature type="domain" description="Iron-binding zinc finger CDGSH type" evidence="5">
    <location>
        <begin position="10"/>
        <end position="50"/>
    </location>
</feature>
<evidence type="ECO:0000256" key="2">
    <source>
        <dbReference type="ARBA" id="ARBA00022723"/>
    </source>
</evidence>
<dbReference type="Pfam" id="PF09360">
    <property type="entry name" value="zf-CDGSH"/>
    <property type="match status" value="1"/>
</dbReference>
<dbReference type="GO" id="GO:0005737">
    <property type="term" value="C:cytoplasm"/>
    <property type="evidence" value="ECO:0007669"/>
    <property type="project" value="UniProtKB-ARBA"/>
</dbReference>
<dbReference type="AlphaFoldDB" id="A0ABD5V1F5"/>
<dbReference type="EMBL" id="JBHSXL010000014">
    <property type="protein sequence ID" value="MFC6893854.1"/>
    <property type="molecule type" value="Genomic_DNA"/>
</dbReference>
<protein>
    <submittedName>
        <fullName evidence="6">CDGSH iron-sulfur domain-containing protein</fullName>
    </submittedName>
</protein>
<dbReference type="Proteomes" id="UP001596296">
    <property type="component" value="Unassembled WGS sequence"/>
</dbReference>
<evidence type="ECO:0000313" key="7">
    <source>
        <dbReference type="Proteomes" id="UP001596296"/>
    </source>
</evidence>
<keyword evidence="4" id="KW-0411">Iron-sulfur</keyword>
<dbReference type="InterPro" id="IPR018967">
    <property type="entry name" value="FeS-contain_CDGSH-typ"/>
</dbReference>
<dbReference type="SMART" id="SM00704">
    <property type="entry name" value="ZnF_CDGSH"/>
    <property type="match status" value="1"/>
</dbReference>
<keyword evidence="1" id="KW-0001">2Fe-2S</keyword>
<reference evidence="6 7" key="1">
    <citation type="journal article" date="2019" name="Int. J. Syst. Evol. Microbiol.">
        <title>The Global Catalogue of Microorganisms (GCM) 10K type strain sequencing project: providing services to taxonomists for standard genome sequencing and annotation.</title>
        <authorList>
            <consortium name="The Broad Institute Genomics Platform"/>
            <consortium name="The Broad Institute Genome Sequencing Center for Infectious Disease"/>
            <person name="Wu L."/>
            <person name="Ma J."/>
        </authorList>
    </citation>
    <scope>NUCLEOTIDE SEQUENCE [LARGE SCALE GENOMIC DNA]</scope>
    <source>
        <strain evidence="6 7">SKJ47</strain>
    </source>
</reference>
<proteinExistence type="predicted"/>
<keyword evidence="7" id="KW-1185">Reference proteome</keyword>
<name>A0ABD5V1F5_9EURY</name>
<organism evidence="6 7">
    <name type="scientific">Halopenitus salinus</name>
    <dbReference type="NCBI Taxonomy" id="1198295"/>
    <lineage>
        <taxon>Archaea</taxon>
        <taxon>Methanobacteriati</taxon>
        <taxon>Methanobacteriota</taxon>
        <taxon>Stenosarchaea group</taxon>
        <taxon>Halobacteria</taxon>
        <taxon>Halobacteriales</taxon>
        <taxon>Haloferacaceae</taxon>
        <taxon>Halopenitus</taxon>
    </lineage>
</organism>
<keyword evidence="2" id="KW-0479">Metal-binding</keyword>
<evidence type="ECO:0000259" key="5">
    <source>
        <dbReference type="SMART" id="SM00704"/>
    </source>
</evidence>
<comment type="caution">
    <text evidence="6">The sequence shown here is derived from an EMBL/GenBank/DDBJ whole genome shotgun (WGS) entry which is preliminary data.</text>
</comment>
<gene>
    <name evidence="6" type="ORF">ACFQE9_14755</name>
</gene>
<dbReference type="InterPro" id="IPR042216">
    <property type="entry name" value="MitoNEET_CISD"/>
</dbReference>
<keyword evidence="3" id="KW-0408">Iron</keyword>
<accession>A0ABD5V1F5</accession>